<dbReference type="EMBL" id="JALJOV010000159">
    <property type="protein sequence ID" value="KAK9866470.1"/>
    <property type="molecule type" value="Genomic_DNA"/>
</dbReference>
<keyword evidence="3" id="KW-1185">Reference proteome</keyword>
<proteinExistence type="predicted"/>
<sequence>MANILAGVSARVQAQQTFARPAASRGLEDVVQQDVEGSRNPSRASELRLDLSNRLPIQTPATARSRIALSGWRTAREWATSQNQPPSMPGSQTARSNAHPGREARCAAAPTRLDQPLRLPRGPTAEPPAHSSSSKEVSLQQGSCRDMMGPVMSSSGSNSGVAGSSGGHPLGHPLEQAAADDSGVSNSPAGNLLKAVPRTSAEAQPHGQAEQMGRAAQGSAALFQASSQASTEAHDKAVMPAEQMTEAAQSAALQGQPHKQGAGSPCWNAGVPASDWDGQVTGANPAAAHSQKPASNVHHQPGP</sequence>
<evidence type="ECO:0000313" key="3">
    <source>
        <dbReference type="Proteomes" id="UP001485043"/>
    </source>
</evidence>
<accession>A0AAW1TA80</accession>
<comment type="caution">
    <text evidence="2">The sequence shown here is derived from an EMBL/GenBank/DDBJ whole genome shotgun (WGS) entry which is preliminary data.</text>
</comment>
<protein>
    <submittedName>
        <fullName evidence="2">Uncharacterized protein</fullName>
    </submittedName>
</protein>
<organism evidence="2 3">
    <name type="scientific">Apatococcus fuscideae</name>
    <dbReference type="NCBI Taxonomy" id="2026836"/>
    <lineage>
        <taxon>Eukaryota</taxon>
        <taxon>Viridiplantae</taxon>
        <taxon>Chlorophyta</taxon>
        <taxon>core chlorophytes</taxon>
        <taxon>Trebouxiophyceae</taxon>
        <taxon>Chlorellales</taxon>
        <taxon>Chlorellaceae</taxon>
        <taxon>Apatococcus</taxon>
    </lineage>
</organism>
<feature type="compositionally biased region" description="Low complexity" evidence="1">
    <location>
        <begin position="215"/>
        <end position="230"/>
    </location>
</feature>
<feature type="region of interest" description="Disordered" evidence="1">
    <location>
        <begin position="77"/>
        <end position="303"/>
    </location>
</feature>
<feature type="compositionally biased region" description="Low complexity" evidence="1">
    <location>
        <begin position="153"/>
        <end position="162"/>
    </location>
</feature>
<evidence type="ECO:0000313" key="2">
    <source>
        <dbReference type="EMBL" id="KAK9866470.1"/>
    </source>
</evidence>
<dbReference type="AlphaFoldDB" id="A0AAW1TA80"/>
<feature type="compositionally biased region" description="Polar residues" evidence="1">
    <location>
        <begin position="79"/>
        <end position="96"/>
    </location>
</feature>
<feature type="compositionally biased region" description="Polar residues" evidence="1">
    <location>
        <begin position="130"/>
        <end position="143"/>
    </location>
</feature>
<feature type="compositionally biased region" description="Polar residues" evidence="1">
    <location>
        <begin position="292"/>
        <end position="303"/>
    </location>
</feature>
<gene>
    <name evidence="2" type="ORF">WJX84_001795</name>
</gene>
<dbReference type="Proteomes" id="UP001485043">
    <property type="component" value="Unassembled WGS sequence"/>
</dbReference>
<evidence type="ECO:0000256" key="1">
    <source>
        <dbReference type="SAM" id="MobiDB-lite"/>
    </source>
</evidence>
<reference evidence="2 3" key="1">
    <citation type="journal article" date="2024" name="Nat. Commun.">
        <title>Phylogenomics reveals the evolutionary origins of lichenization in chlorophyte algae.</title>
        <authorList>
            <person name="Puginier C."/>
            <person name="Libourel C."/>
            <person name="Otte J."/>
            <person name="Skaloud P."/>
            <person name="Haon M."/>
            <person name="Grisel S."/>
            <person name="Petersen M."/>
            <person name="Berrin J.G."/>
            <person name="Delaux P.M."/>
            <person name="Dal Grande F."/>
            <person name="Keller J."/>
        </authorList>
    </citation>
    <scope>NUCLEOTIDE SEQUENCE [LARGE SCALE GENOMIC DNA]</scope>
    <source>
        <strain evidence="2 3">SAG 2523</strain>
    </source>
</reference>
<name>A0AAW1TA80_9CHLO</name>